<keyword evidence="6" id="KW-0808">Transferase</keyword>
<evidence type="ECO:0000256" key="9">
    <source>
        <dbReference type="ARBA" id="ARBA00022919"/>
    </source>
</evidence>
<dbReference type="EC" id="2.1.1.317" evidence="13"/>
<keyword evidence="9" id="KW-0746">Sphingolipid metabolism</keyword>
<evidence type="ECO:0000256" key="1">
    <source>
        <dbReference type="ARBA" id="ARBA00004141"/>
    </source>
</evidence>
<evidence type="ECO:0000256" key="10">
    <source>
        <dbReference type="ARBA" id="ARBA00022989"/>
    </source>
</evidence>
<evidence type="ECO:0000256" key="8">
    <source>
        <dbReference type="ARBA" id="ARBA00022692"/>
    </source>
</evidence>
<evidence type="ECO:0000256" key="4">
    <source>
        <dbReference type="ARBA" id="ARBA00022516"/>
    </source>
</evidence>
<dbReference type="CDD" id="cd02440">
    <property type="entry name" value="AdoMet_MTases"/>
    <property type="match status" value="1"/>
</dbReference>
<protein>
    <recommendedName>
        <fullName evidence="13">sphingolipid C(9)-methyltransferase</fullName>
        <ecNumber evidence="13">2.1.1.317</ecNumber>
    </recommendedName>
</protein>
<dbReference type="Gene3D" id="3.40.50.150">
    <property type="entry name" value="Vaccinia Virus protein VP39"/>
    <property type="match status" value="1"/>
</dbReference>
<keyword evidence="8 14" id="KW-0812">Transmembrane</keyword>
<comment type="pathway">
    <text evidence="3">Sphingolipid metabolism.</text>
</comment>
<dbReference type="GO" id="GO:0032259">
    <property type="term" value="P:methylation"/>
    <property type="evidence" value="ECO:0007669"/>
    <property type="project" value="UniProtKB-KW"/>
</dbReference>
<dbReference type="PANTHER" id="PTHR45197:SF1">
    <property type="entry name" value="SPHINGOLIPID C9-METHYLTRANSFERASE A-RELATED"/>
    <property type="match status" value="1"/>
</dbReference>
<keyword evidence="12 14" id="KW-0472">Membrane</keyword>
<dbReference type="PANTHER" id="PTHR45197">
    <property type="entry name" value="SYNTHASE, PUTATIVE (AFU_ORTHOLOGUE AFUA_7G04190)-RELATED"/>
    <property type="match status" value="1"/>
</dbReference>
<keyword evidence="5" id="KW-0489">Methyltransferase</keyword>
<reference evidence="15" key="1">
    <citation type="submission" date="2021-01" db="EMBL/GenBank/DDBJ databases">
        <authorList>
            <person name="Corre E."/>
            <person name="Pelletier E."/>
            <person name="Niang G."/>
            <person name="Scheremetjew M."/>
            <person name="Finn R."/>
            <person name="Kale V."/>
            <person name="Holt S."/>
            <person name="Cochrane G."/>
            <person name="Meng A."/>
            <person name="Brown T."/>
            <person name="Cohen L."/>
        </authorList>
    </citation>
    <scope>NUCLEOTIDE SEQUENCE</scope>
    <source>
        <strain evidence="15">CCMP644</strain>
    </source>
</reference>
<evidence type="ECO:0000256" key="13">
    <source>
        <dbReference type="ARBA" id="ARBA00039020"/>
    </source>
</evidence>
<evidence type="ECO:0000256" key="3">
    <source>
        <dbReference type="ARBA" id="ARBA00004991"/>
    </source>
</evidence>
<proteinExistence type="predicted"/>
<dbReference type="EMBL" id="HBFX01000029">
    <property type="protein sequence ID" value="CAD8945505.1"/>
    <property type="molecule type" value="Transcribed_RNA"/>
</dbReference>
<sequence length="472" mass="54895">MSPWIPQHKPLDRLAWKVFPANIMYLFMVGTTIAIGLYFQLPWWAFAFVFVPVGVFYFVTCMYWGAYLLHPWEKPGDCTKWISFKNPSDEAKYKGKRIDIETMYEMYFDEKLDFKDVDLMNVFAQRNEFVTYTFGLTTHVWFLLSQWVPETLTHTKRQDESQVVDHYDRGNIVDVRDEAEDDFYGGFLGDRMVYTSGICLTGDESLEQMQDNKMNQVCNLVKMKKGDRHLDIGCGWGTLVNHSAKNFGSQSTGVTLAKNQVAYATNVSKKLGTEKNIRLLRMDYRDIPNEKFDKVTCLEMAEHVGVKNFQKFLCQVRELMEDDGIFYLQIAGLRRAFQYEDLVWGLFMAKYIFPGADASMPLGWVVGQLELAGFEIQSVDTIGVHYSLTIKKWFENWVKNKAKIVAKHGERWYRIFHLFLAWSTFISGTGGATCFMITCFKNRNAFDRRQMIANRLKGDNNKTTIDLNKKFK</sequence>
<dbReference type="GO" id="GO:0006665">
    <property type="term" value="P:sphingolipid metabolic process"/>
    <property type="evidence" value="ECO:0007669"/>
    <property type="project" value="UniProtKB-KW"/>
</dbReference>
<feature type="transmembrane region" description="Helical" evidence="14">
    <location>
        <begin position="415"/>
        <end position="440"/>
    </location>
</feature>
<evidence type="ECO:0000256" key="11">
    <source>
        <dbReference type="ARBA" id="ARBA00023098"/>
    </source>
</evidence>
<comment type="subcellular location">
    <subcellularLocation>
        <location evidence="1">Membrane</location>
        <topology evidence="1">Multi-pass membrane protein</topology>
    </subcellularLocation>
</comment>
<evidence type="ECO:0000256" key="12">
    <source>
        <dbReference type="ARBA" id="ARBA00023136"/>
    </source>
</evidence>
<evidence type="ECO:0000256" key="2">
    <source>
        <dbReference type="ARBA" id="ARBA00004760"/>
    </source>
</evidence>
<keyword evidence="11" id="KW-0443">Lipid metabolism</keyword>
<dbReference type="AlphaFoldDB" id="A0A6U2BWE9"/>
<dbReference type="GO" id="GO:0008168">
    <property type="term" value="F:methyltransferase activity"/>
    <property type="evidence" value="ECO:0007669"/>
    <property type="project" value="UniProtKB-KW"/>
</dbReference>
<dbReference type="InterPro" id="IPR052290">
    <property type="entry name" value="Sphingo_C9-MT"/>
</dbReference>
<dbReference type="InterPro" id="IPR029063">
    <property type="entry name" value="SAM-dependent_MTases_sf"/>
</dbReference>
<keyword evidence="10 14" id="KW-1133">Transmembrane helix</keyword>
<keyword evidence="4" id="KW-0444">Lipid biosynthesis</keyword>
<evidence type="ECO:0000313" key="15">
    <source>
        <dbReference type="EMBL" id="CAD8945505.1"/>
    </source>
</evidence>
<accession>A0A6U2BWE9</accession>
<comment type="pathway">
    <text evidence="2">Lipid metabolism; sphingolipid metabolism.</text>
</comment>
<keyword evidence="7" id="KW-0949">S-adenosyl-L-methionine</keyword>
<dbReference type="GO" id="GO:0016020">
    <property type="term" value="C:membrane"/>
    <property type="evidence" value="ECO:0007669"/>
    <property type="project" value="UniProtKB-SubCell"/>
</dbReference>
<evidence type="ECO:0000256" key="7">
    <source>
        <dbReference type="ARBA" id="ARBA00022691"/>
    </source>
</evidence>
<evidence type="ECO:0000256" key="14">
    <source>
        <dbReference type="SAM" id="Phobius"/>
    </source>
</evidence>
<name>A0A6U2BWE9_HEMAN</name>
<dbReference type="Pfam" id="PF02353">
    <property type="entry name" value="CMAS"/>
    <property type="match status" value="1"/>
</dbReference>
<gene>
    <name evidence="15" type="ORF">HAND00432_LOCUS22</name>
</gene>
<organism evidence="15">
    <name type="scientific">Hemiselmis andersenii</name>
    <name type="common">Cryptophyte alga</name>
    <dbReference type="NCBI Taxonomy" id="464988"/>
    <lineage>
        <taxon>Eukaryota</taxon>
        <taxon>Cryptophyceae</taxon>
        <taxon>Cryptomonadales</taxon>
        <taxon>Hemiselmidaceae</taxon>
        <taxon>Hemiselmis</taxon>
    </lineage>
</organism>
<evidence type="ECO:0000256" key="5">
    <source>
        <dbReference type="ARBA" id="ARBA00022603"/>
    </source>
</evidence>
<dbReference type="SUPFAM" id="SSF53335">
    <property type="entry name" value="S-adenosyl-L-methionine-dependent methyltransferases"/>
    <property type="match status" value="1"/>
</dbReference>
<feature type="transmembrane region" description="Helical" evidence="14">
    <location>
        <begin position="45"/>
        <end position="66"/>
    </location>
</feature>
<feature type="transmembrane region" description="Helical" evidence="14">
    <location>
        <begin position="21"/>
        <end position="39"/>
    </location>
</feature>
<evidence type="ECO:0000256" key="6">
    <source>
        <dbReference type="ARBA" id="ARBA00022679"/>
    </source>
</evidence>